<dbReference type="PANTHER" id="PTHR43472">
    <property type="entry name" value="PHOSPHORIBOSYLAMINE--GLYCINE LIGASE"/>
    <property type="match status" value="1"/>
</dbReference>
<dbReference type="InterPro" id="IPR013815">
    <property type="entry name" value="ATP_grasp_subdomain_1"/>
</dbReference>
<comment type="catalytic activity">
    <reaction evidence="14">
        <text>5-phospho-beta-D-ribosylamine + glycine + ATP = N(1)-(5-phospho-beta-D-ribosyl)glycinamide + ADP + phosphate + H(+)</text>
        <dbReference type="Rhea" id="RHEA:17453"/>
        <dbReference type="ChEBI" id="CHEBI:15378"/>
        <dbReference type="ChEBI" id="CHEBI:30616"/>
        <dbReference type="ChEBI" id="CHEBI:43474"/>
        <dbReference type="ChEBI" id="CHEBI:57305"/>
        <dbReference type="ChEBI" id="CHEBI:58681"/>
        <dbReference type="ChEBI" id="CHEBI:143788"/>
        <dbReference type="ChEBI" id="CHEBI:456216"/>
        <dbReference type="EC" id="6.3.4.13"/>
    </reaction>
</comment>
<keyword evidence="9 15" id="KW-0067">ATP-binding</keyword>
<reference evidence="17 18" key="1">
    <citation type="submission" date="2017-09" db="EMBL/GenBank/DDBJ databases">
        <title>Depth-based differentiation of microbial function through sediment-hosted aquifers and enrichment of novel symbionts in the deep terrestrial subsurface.</title>
        <authorList>
            <person name="Probst A.J."/>
            <person name="Ladd B."/>
            <person name="Jarett J.K."/>
            <person name="Geller-Mcgrath D.E."/>
            <person name="Sieber C.M."/>
            <person name="Emerson J.B."/>
            <person name="Anantharaman K."/>
            <person name="Thomas B.C."/>
            <person name="Malmstrom R."/>
            <person name="Stieglmeier M."/>
            <person name="Klingl A."/>
            <person name="Woyke T."/>
            <person name="Ryan C.M."/>
            <person name="Banfield J.F."/>
        </authorList>
    </citation>
    <scope>NUCLEOTIDE SEQUENCE [LARGE SCALE GENOMIC DNA]</scope>
    <source>
        <strain evidence="17">CG07_land_8_20_14_0_80_42_15</strain>
    </source>
</reference>
<evidence type="ECO:0000256" key="4">
    <source>
        <dbReference type="ARBA" id="ARBA00013255"/>
    </source>
</evidence>
<keyword evidence="8 14" id="KW-0658">Purine biosynthesis</keyword>
<comment type="cofactor">
    <cofactor evidence="1">
        <name>Mn(2+)</name>
        <dbReference type="ChEBI" id="CHEBI:29035"/>
    </cofactor>
</comment>
<evidence type="ECO:0000256" key="6">
    <source>
        <dbReference type="ARBA" id="ARBA00022723"/>
    </source>
</evidence>
<comment type="caution">
    <text evidence="17">The sequence shown here is derived from an EMBL/GenBank/DDBJ whole genome shotgun (WGS) entry which is preliminary data.</text>
</comment>
<gene>
    <name evidence="14" type="primary">purD</name>
    <name evidence="17" type="ORF">COS99_01190</name>
</gene>
<evidence type="ECO:0000256" key="13">
    <source>
        <dbReference type="ARBA" id="ARBA00042864"/>
    </source>
</evidence>
<dbReference type="Gene3D" id="3.30.1490.20">
    <property type="entry name" value="ATP-grasp fold, A domain"/>
    <property type="match status" value="1"/>
</dbReference>
<evidence type="ECO:0000256" key="2">
    <source>
        <dbReference type="ARBA" id="ARBA00001946"/>
    </source>
</evidence>
<comment type="pathway">
    <text evidence="3 14">Purine metabolism; IMP biosynthesis via de novo pathway; N(1)-(5-phospho-D-ribosyl)glycinamide from 5-phospho-alpha-D-ribose 1-diphosphate: step 2/2.</text>
</comment>
<name>A0A2J0L6U7_9BACT</name>
<dbReference type="GO" id="GO:0006189">
    <property type="term" value="P:'de novo' IMP biosynthetic process"/>
    <property type="evidence" value="ECO:0007669"/>
    <property type="project" value="UniProtKB-UniRule"/>
</dbReference>
<evidence type="ECO:0000313" key="18">
    <source>
        <dbReference type="Proteomes" id="UP000230052"/>
    </source>
</evidence>
<accession>A0A2J0L6U7</accession>
<dbReference type="InterPro" id="IPR020562">
    <property type="entry name" value="PRibGlycinamide_synth_N"/>
</dbReference>
<dbReference type="Gene3D" id="3.40.50.20">
    <property type="match status" value="1"/>
</dbReference>
<dbReference type="Pfam" id="PF02843">
    <property type="entry name" value="GARS_C"/>
    <property type="match status" value="1"/>
</dbReference>
<evidence type="ECO:0000256" key="14">
    <source>
        <dbReference type="HAMAP-Rule" id="MF_00138"/>
    </source>
</evidence>
<dbReference type="PANTHER" id="PTHR43472:SF1">
    <property type="entry name" value="PHOSPHORIBOSYLAMINE--GLYCINE LIGASE, CHLOROPLASTIC"/>
    <property type="match status" value="1"/>
</dbReference>
<feature type="domain" description="ATP-grasp" evidence="16">
    <location>
        <begin position="107"/>
        <end position="313"/>
    </location>
</feature>
<dbReference type="PROSITE" id="PS50975">
    <property type="entry name" value="ATP_GRASP"/>
    <property type="match status" value="1"/>
</dbReference>
<dbReference type="Gene3D" id="3.90.600.10">
    <property type="entry name" value="Phosphoribosylglycinamide synthetase, C-terminal domain"/>
    <property type="match status" value="1"/>
</dbReference>
<evidence type="ECO:0000256" key="1">
    <source>
        <dbReference type="ARBA" id="ARBA00001936"/>
    </source>
</evidence>
<dbReference type="InterPro" id="IPR011054">
    <property type="entry name" value="Rudment_hybrid_motif"/>
</dbReference>
<dbReference type="InterPro" id="IPR000115">
    <property type="entry name" value="PRibGlycinamide_synth"/>
</dbReference>
<evidence type="ECO:0000256" key="7">
    <source>
        <dbReference type="ARBA" id="ARBA00022741"/>
    </source>
</evidence>
<evidence type="ECO:0000259" key="16">
    <source>
        <dbReference type="PROSITE" id="PS50975"/>
    </source>
</evidence>
<evidence type="ECO:0000256" key="3">
    <source>
        <dbReference type="ARBA" id="ARBA00005174"/>
    </source>
</evidence>
<dbReference type="PROSITE" id="PS00184">
    <property type="entry name" value="GARS"/>
    <property type="match status" value="1"/>
</dbReference>
<dbReference type="Pfam" id="PF01071">
    <property type="entry name" value="GARS_A"/>
    <property type="match status" value="1"/>
</dbReference>
<proteinExistence type="inferred from homology"/>
<keyword evidence="6" id="KW-0479">Metal-binding</keyword>
<dbReference type="GO" id="GO:0009113">
    <property type="term" value="P:purine nucleobase biosynthetic process"/>
    <property type="evidence" value="ECO:0007669"/>
    <property type="project" value="InterPro"/>
</dbReference>
<dbReference type="GO" id="GO:0005524">
    <property type="term" value="F:ATP binding"/>
    <property type="evidence" value="ECO:0007669"/>
    <property type="project" value="UniProtKB-UniRule"/>
</dbReference>
<sequence length="446" mass="48090">MKVLVIGSGGREHAITWKVSQSKKVKKIYCAPGNGGMAQIAELVNINAENIEGLLKFAKENKIDLTIVGPETPLVLGIVNKFTAAGLRIFGPTKEVARLEGSKVFSKKIMAELGVPTADFQIFNNTEDAIKYIEKKGAPIVIKADGLCGGKGVIVCKTIAEAKGAVEAIIKDKKFGAAGEQIVIEDCLIGEEASIIVISDGKNVVLLASSQDHKAIYDGDKGPNTGGMGAYSPAPVITDDLFKIIMKDVIYPVIKGLADKSTPYKGTLYAGLMVTKDGPKVLEFNARFGDPETQAIFPRLKDDIIELMEASIDGTLGKKKLNWNKKPCVSVVVASGGYPEKYEKGKVINGLEEAGKTKDVVVFHAGTVLIEDKKNGTKNFITNGGRVLNVTALGNNVKDAIERAYAALDKIKFDKMYYRRDIGYRAMNRKGGDGYEKESCLSNYGK</sequence>
<evidence type="ECO:0000256" key="12">
    <source>
        <dbReference type="ARBA" id="ARBA00042242"/>
    </source>
</evidence>
<evidence type="ECO:0000313" key="17">
    <source>
        <dbReference type="EMBL" id="PIU42247.1"/>
    </source>
</evidence>
<dbReference type="FunFam" id="3.90.600.10:FF:000001">
    <property type="entry name" value="Trifunctional purine biosynthetic protein adenosine-3"/>
    <property type="match status" value="1"/>
</dbReference>
<dbReference type="GO" id="GO:0004637">
    <property type="term" value="F:phosphoribosylamine-glycine ligase activity"/>
    <property type="evidence" value="ECO:0007669"/>
    <property type="project" value="UniProtKB-UniRule"/>
</dbReference>
<dbReference type="SUPFAM" id="SSF56059">
    <property type="entry name" value="Glutathione synthetase ATP-binding domain-like"/>
    <property type="match status" value="1"/>
</dbReference>
<dbReference type="SMART" id="SM01210">
    <property type="entry name" value="GARS_C"/>
    <property type="match status" value="1"/>
</dbReference>
<dbReference type="InterPro" id="IPR037123">
    <property type="entry name" value="PRibGlycinamide_synth_C_sf"/>
</dbReference>
<dbReference type="InterPro" id="IPR020559">
    <property type="entry name" value="PRibGlycinamide_synth_CS"/>
</dbReference>
<dbReference type="Pfam" id="PF02844">
    <property type="entry name" value="GARS_N"/>
    <property type="match status" value="1"/>
</dbReference>
<dbReference type="EC" id="6.3.4.13" evidence="4 14"/>
<dbReference type="InterPro" id="IPR020560">
    <property type="entry name" value="PRibGlycinamide_synth_C-dom"/>
</dbReference>
<keyword evidence="5 14" id="KW-0436">Ligase</keyword>
<evidence type="ECO:0000256" key="8">
    <source>
        <dbReference type="ARBA" id="ARBA00022755"/>
    </source>
</evidence>
<keyword evidence="10" id="KW-0464">Manganese</keyword>
<keyword evidence="7 15" id="KW-0547">Nucleotide-binding</keyword>
<protein>
    <recommendedName>
        <fullName evidence="4 14">Phosphoribosylamine--glycine ligase</fullName>
        <ecNumber evidence="4 14">6.3.4.13</ecNumber>
    </recommendedName>
    <alternativeName>
        <fullName evidence="14">GARS</fullName>
    </alternativeName>
    <alternativeName>
        <fullName evidence="12 14">Glycinamide ribonucleotide synthetase</fullName>
    </alternativeName>
    <alternativeName>
        <fullName evidence="13 14">Phosphoribosylglycinamide synthetase</fullName>
    </alternativeName>
</protein>
<evidence type="ECO:0000256" key="11">
    <source>
        <dbReference type="ARBA" id="ARBA00038345"/>
    </source>
</evidence>
<evidence type="ECO:0000256" key="5">
    <source>
        <dbReference type="ARBA" id="ARBA00022598"/>
    </source>
</evidence>
<dbReference type="HAMAP" id="MF_00138">
    <property type="entry name" value="GARS"/>
    <property type="match status" value="1"/>
</dbReference>
<comment type="similarity">
    <text evidence="11 14">Belongs to the GARS family.</text>
</comment>
<evidence type="ECO:0000256" key="15">
    <source>
        <dbReference type="PROSITE-ProRule" id="PRU00409"/>
    </source>
</evidence>
<dbReference type="Proteomes" id="UP000230052">
    <property type="component" value="Unassembled WGS sequence"/>
</dbReference>
<evidence type="ECO:0000256" key="10">
    <source>
        <dbReference type="ARBA" id="ARBA00023211"/>
    </source>
</evidence>
<dbReference type="FunFam" id="3.30.470.20:FF:000018">
    <property type="entry name" value="Trifunctional purine biosynthetic protein adenosine-3"/>
    <property type="match status" value="1"/>
</dbReference>
<dbReference type="InterPro" id="IPR011761">
    <property type="entry name" value="ATP-grasp"/>
</dbReference>
<dbReference type="SUPFAM" id="SSF51246">
    <property type="entry name" value="Rudiment single hybrid motif"/>
    <property type="match status" value="1"/>
</dbReference>
<dbReference type="EMBL" id="PEWV01000013">
    <property type="protein sequence ID" value="PIU42247.1"/>
    <property type="molecule type" value="Genomic_DNA"/>
</dbReference>
<comment type="cofactor">
    <cofactor evidence="2">
        <name>Mg(2+)</name>
        <dbReference type="ChEBI" id="CHEBI:18420"/>
    </cofactor>
</comment>
<dbReference type="FunFam" id="3.40.50.20:FF:000006">
    <property type="entry name" value="Phosphoribosylamine--glycine ligase, chloroplastic"/>
    <property type="match status" value="1"/>
</dbReference>
<evidence type="ECO:0000256" key="9">
    <source>
        <dbReference type="ARBA" id="ARBA00022840"/>
    </source>
</evidence>
<dbReference type="SMART" id="SM01209">
    <property type="entry name" value="GARS_A"/>
    <property type="match status" value="1"/>
</dbReference>
<dbReference type="GO" id="GO:0046872">
    <property type="term" value="F:metal ion binding"/>
    <property type="evidence" value="ECO:0007669"/>
    <property type="project" value="UniProtKB-KW"/>
</dbReference>
<dbReference type="AlphaFoldDB" id="A0A2J0L6U7"/>
<dbReference type="UniPathway" id="UPA00074">
    <property type="reaction ID" value="UER00125"/>
</dbReference>
<dbReference type="NCBIfam" id="TIGR00877">
    <property type="entry name" value="purD"/>
    <property type="match status" value="1"/>
</dbReference>
<organism evidence="17 18">
    <name type="scientific">Candidatus Aquitaenariimonas noxiae</name>
    <dbReference type="NCBI Taxonomy" id="1974741"/>
    <lineage>
        <taxon>Bacteria</taxon>
        <taxon>Pseudomonadati</taxon>
        <taxon>Candidatus Omnitrophota</taxon>
        <taxon>Candidatus Aquitaenariimonas</taxon>
    </lineage>
</organism>
<dbReference type="Gene3D" id="3.30.470.20">
    <property type="entry name" value="ATP-grasp fold, B domain"/>
    <property type="match status" value="1"/>
</dbReference>
<dbReference type="InterPro" id="IPR016185">
    <property type="entry name" value="PreATP-grasp_dom_sf"/>
</dbReference>
<dbReference type="InterPro" id="IPR020561">
    <property type="entry name" value="PRibGlycinamid_synth_ATP-grasp"/>
</dbReference>
<dbReference type="SUPFAM" id="SSF52440">
    <property type="entry name" value="PreATP-grasp domain"/>
    <property type="match status" value="1"/>
</dbReference>